<dbReference type="InterPro" id="IPR023393">
    <property type="entry name" value="START-like_dom_sf"/>
</dbReference>
<reference evidence="3" key="1">
    <citation type="journal article" date="2019" name="Int. J. Syst. Evol. Microbiol.">
        <title>The Global Catalogue of Microorganisms (GCM) 10K type strain sequencing project: providing services to taxonomists for standard genome sequencing and annotation.</title>
        <authorList>
            <consortium name="The Broad Institute Genomics Platform"/>
            <consortium name="The Broad Institute Genome Sequencing Center for Infectious Disease"/>
            <person name="Wu L."/>
            <person name="Ma J."/>
        </authorList>
    </citation>
    <scope>NUCLEOTIDE SEQUENCE [LARGE SCALE GENOMIC DNA]</scope>
    <source>
        <strain evidence="3">CGMCC 4.6997</strain>
    </source>
</reference>
<protein>
    <recommendedName>
        <fullName evidence="4">SRPBCC family protein</fullName>
    </recommendedName>
</protein>
<gene>
    <name evidence="2" type="ORF">ACFPJ4_10900</name>
</gene>
<feature type="transmembrane region" description="Helical" evidence="1">
    <location>
        <begin position="123"/>
        <end position="140"/>
    </location>
</feature>
<evidence type="ECO:0000313" key="2">
    <source>
        <dbReference type="EMBL" id="MFC5502746.1"/>
    </source>
</evidence>
<dbReference type="EMBL" id="JBHSMG010000002">
    <property type="protein sequence ID" value="MFC5502746.1"/>
    <property type="molecule type" value="Genomic_DNA"/>
</dbReference>
<dbReference type="RefSeq" id="WP_386740443.1">
    <property type="nucleotide sequence ID" value="NZ_JBHSMG010000002.1"/>
</dbReference>
<dbReference type="SUPFAM" id="SSF55961">
    <property type="entry name" value="Bet v1-like"/>
    <property type="match status" value="1"/>
</dbReference>
<name>A0ABW0NQL5_9MICO</name>
<dbReference type="Proteomes" id="UP001596039">
    <property type="component" value="Unassembled WGS sequence"/>
</dbReference>
<keyword evidence="1" id="KW-0472">Membrane</keyword>
<evidence type="ECO:0008006" key="4">
    <source>
        <dbReference type="Google" id="ProtNLM"/>
    </source>
</evidence>
<sequence length="161" mass="17921">MHVQLKLVLDCPPDAAWAAIRSPEVFRDVAYPLVEFEPLGVTPFPERWDEAEFEVVAHALYGIFPLGTQRIALNFRTTGAVRIFEDSGGATAGPLAVVTRWRHRMAVAPAAGGGTLLRDRVDFSAGAATPLVWVGVWLFWQWRAARLRRFAPGFARRFSTD</sequence>
<dbReference type="Gene3D" id="3.30.530.20">
    <property type="match status" value="1"/>
</dbReference>
<comment type="caution">
    <text evidence="2">The sequence shown here is derived from an EMBL/GenBank/DDBJ whole genome shotgun (WGS) entry which is preliminary data.</text>
</comment>
<accession>A0ABW0NQL5</accession>
<keyword evidence="3" id="KW-1185">Reference proteome</keyword>
<keyword evidence="1" id="KW-1133">Transmembrane helix</keyword>
<evidence type="ECO:0000313" key="3">
    <source>
        <dbReference type="Proteomes" id="UP001596039"/>
    </source>
</evidence>
<organism evidence="2 3">
    <name type="scientific">Lysinimonas soli</name>
    <dbReference type="NCBI Taxonomy" id="1074233"/>
    <lineage>
        <taxon>Bacteria</taxon>
        <taxon>Bacillati</taxon>
        <taxon>Actinomycetota</taxon>
        <taxon>Actinomycetes</taxon>
        <taxon>Micrococcales</taxon>
        <taxon>Microbacteriaceae</taxon>
        <taxon>Lysinimonas</taxon>
    </lineage>
</organism>
<evidence type="ECO:0000256" key="1">
    <source>
        <dbReference type="SAM" id="Phobius"/>
    </source>
</evidence>
<keyword evidence="1" id="KW-0812">Transmembrane</keyword>
<proteinExistence type="predicted"/>